<evidence type="ECO:0000256" key="3">
    <source>
        <dbReference type="ARBA" id="ARBA00006958"/>
    </source>
</evidence>
<dbReference type="GO" id="GO:0004518">
    <property type="term" value="F:nuclease activity"/>
    <property type="evidence" value="ECO:0007669"/>
    <property type="project" value="UniProtKB-KW"/>
</dbReference>
<comment type="subcellular location">
    <subcellularLocation>
        <location evidence="2">Nucleus</location>
    </subcellularLocation>
</comment>
<keyword evidence="6" id="KW-0378">Hydrolase</keyword>
<keyword evidence="4" id="KW-0540">Nuclease</keyword>
<keyword evidence="10" id="KW-1185">Reference proteome</keyword>
<dbReference type="InterPro" id="IPR045249">
    <property type="entry name" value="HARBI1-like"/>
</dbReference>
<dbReference type="Proteomes" id="UP001168821">
    <property type="component" value="Unassembled WGS sequence"/>
</dbReference>
<comment type="caution">
    <text evidence="9">The sequence shown here is derived from an EMBL/GenBank/DDBJ whole genome shotgun (WGS) entry which is preliminary data.</text>
</comment>
<evidence type="ECO:0000256" key="6">
    <source>
        <dbReference type="ARBA" id="ARBA00022801"/>
    </source>
</evidence>
<dbReference type="InterPro" id="IPR027806">
    <property type="entry name" value="HARBI1_dom"/>
</dbReference>
<dbReference type="PANTHER" id="PTHR22930:SF289">
    <property type="entry name" value="DDE TNP4 DOMAIN-CONTAINING PROTEIN-RELATED"/>
    <property type="match status" value="1"/>
</dbReference>
<dbReference type="GO" id="GO:0046872">
    <property type="term" value="F:metal ion binding"/>
    <property type="evidence" value="ECO:0007669"/>
    <property type="project" value="UniProtKB-KW"/>
</dbReference>
<dbReference type="GO" id="GO:0005634">
    <property type="term" value="C:nucleus"/>
    <property type="evidence" value="ECO:0007669"/>
    <property type="project" value="UniProtKB-SubCell"/>
</dbReference>
<organism evidence="9 10">
    <name type="scientific">Zophobas morio</name>
    <dbReference type="NCBI Taxonomy" id="2755281"/>
    <lineage>
        <taxon>Eukaryota</taxon>
        <taxon>Metazoa</taxon>
        <taxon>Ecdysozoa</taxon>
        <taxon>Arthropoda</taxon>
        <taxon>Hexapoda</taxon>
        <taxon>Insecta</taxon>
        <taxon>Pterygota</taxon>
        <taxon>Neoptera</taxon>
        <taxon>Endopterygota</taxon>
        <taxon>Coleoptera</taxon>
        <taxon>Polyphaga</taxon>
        <taxon>Cucujiformia</taxon>
        <taxon>Tenebrionidae</taxon>
        <taxon>Zophobas</taxon>
    </lineage>
</organism>
<accession>A0AA38IJC4</accession>
<dbReference type="Pfam" id="PF13359">
    <property type="entry name" value="DDE_Tnp_4"/>
    <property type="match status" value="1"/>
</dbReference>
<comment type="similarity">
    <text evidence="3">Belongs to the HARBI1 family.</text>
</comment>
<reference evidence="9" key="1">
    <citation type="journal article" date="2023" name="G3 (Bethesda)">
        <title>Whole genome assemblies of Zophobas morio and Tenebrio molitor.</title>
        <authorList>
            <person name="Kaur S."/>
            <person name="Stinson S.A."/>
            <person name="diCenzo G.C."/>
        </authorList>
    </citation>
    <scope>NUCLEOTIDE SEQUENCE</scope>
    <source>
        <strain evidence="9">QUZm001</strain>
    </source>
</reference>
<gene>
    <name evidence="9" type="ORF">Zmor_013707</name>
</gene>
<sequence length="379" mass="43410">MQNNFNNEINNIPVFIYGLLEEDERRNYMRIYRKQLRDSQNPFEMPEVEFIKTFRLNQDLTRILIEWLEPHAGIRRRTTKLPFYLEVLATLNFLGTGSYQHSVGSCTWVAMSQPAISRSLKKVCRLVTGLLMPEWIKFPTTMEEKTAIKGGFYEKFGFRGAIGCIDGTHVEIITPPITDVDHPPHVYIDRNGVHSINVMLICDSNCKILACDARFPGSVHDSAIFRVSDIRNNLRMCFENGDDTSWLIGDSGYGQEPWLFTPIPVVAPGSPQERYNQLLRSTRNPIERTNGILKGRFRCLIKHRVLHFHPVQAAYIIYAASTLHNIALWANLALEEDEIVVENDEGNGDNAVGIVEPEQNCFNLGRAARENYIRRNIIQ</sequence>
<dbReference type="PANTHER" id="PTHR22930">
    <property type="match status" value="1"/>
</dbReference>
<name>A0AA38IJC4_9CUCU</name>
<evidence type="ECO:0000313" key="10">
    <source>
        <dbReference type="Proteomes" id="UP001168821"/>
    </source>
</evidence>
<keyword evidence="7" id="KW-0539">Nucleus</keyword>
<evidence type="ECO:0000256" key="7">
    <source>
        <dbReference type="ARBA" id="ARBA00023242"/>
    </source>
</evidence>
<dbReference type="EMBL" id="JALNTZ010000004">
    <property type="protein sequence ID" value="KAJ3654524.1"/>
    <property type="molecule type" value="Genomic_DNA"/>
</dbReference>
<comment type="cofactor">
    <cofactor evidence="1">
        <name>a divalent metal cation</name>
        <dbReference type="ChEBI" id="CHEBI:60240"/>
    </cofactor>
</comment>
<proteinExistence type="inferred from homology"/>
<protein>
    <recommendedName>
        <fullName evidence="8">DDE Tnp4 domain-containing protein</fullName>
    </recommendedName>
</protein>
<evidence type="ECO:0000256" key="2">
    <source>
        <dbReference type="ARBA" id="ARBA00004123"/>
    </source>
</evidence>
<keyword evidence="5" id="KW-0479">Metal-binding</keyword>
<evidence type="ECO:0000313" key="9">
    <source>
        <dbReference type="EMBL" id="KAJ3654524.1"/>
    </source>
</evidence>
<dbReference type="AlphaFoldDB" id="A0AA38IJC4"/>
<evidence type="ECO:0000259" key="8">
    <source>
        <dbReference type="Pfam" id="PF13359"/>
    </source>
</evidence>
<evidence type="ECO:0000256" key="1">
    <source>
        <dbReference type="ARBA" id="ARBA00001968"/>
    </source>
</evidence>
<evidence type="ECO:0000256" key="5">
    <source>
        <dbReference type="ARBA" id="ARBA00022723"/>
    </source>
</evidence>
<feature type="domain" description="DDE Tnp4" evidence="8">
    <location>
        <begin position="165"/>
        <end position="325"/>
    </location>
</feature>
<dbReference type="GO" id="GO:0016787">
    <property type="term" value="F:hydrolase activity"/>
    <property type="evidence" value="ECO:0007669"/>
    <property type="project" value="UniProtKB-KW"/>
</dbReference>
<evidence type="ECO:0000256" key="4">
    <source>
        <dbReference type="ARBA" id="ARBA00022722"/>
    </source>
</evidence>